<feature type="domain" description="EH" evidence="2">
    <location>
        <begin position="10"/>
        <end position="100"/>
    </location>
</feature>
<feature type="compositionally biased region" description="Polar residues" evidence="1">
    <location>
        <begin position="323"/>
        <end position="340"/>
    </location>
</feature>
<dbReference type="PROSITE" id="PS50031">
    <property type="entry name" value="EH"/>
    <property type="match status" value="2"/>
</dbReference>
<proteinExistence type="predicted"/>
<feature type="compositionally biased region" description="Polar residues" evidence="1">
    <location>
        <begin position="224"/>
        <end position="238"/>
    </location>
</feature>
<dbReference type="AlphaFoldDB" id="A0A834WB43"/>
<dbReference type="CDD" id="cd00052">
    <property type="entry name" value="EH"/>
    <property type="match status" value="2"/>
</dbReference>
<dbReference type="GO" id="GO:0006897">
    <property type="term" value="P:endocytosis"/>
    <property type="evidence" value="ECO:0007669"/>
    <property type="project" value="TreeGrafter"/>
</dbReference>
<feature type="compositionally biased region" description="Polar residues" evidence="1">
    <location>
        <begin position="557"/>
        <end position="572"/>
    </location>
</feature>
<dbReference type="InterPro" id="IPR002048">
    <property type="entry name" value="EF_hand_dom"/>
</dbReference>
<feature type="domain" description="EF-hand" evidence="3">
    <location>
        <begin position="431"/>
        <end position="466"/>
    </location>
</feature>
<dbReference type="PROSITE" id="PS50222">
    <property type="entry name" value="EF_HAND_2"/>
    <property type="match status" value="2"/>
</dbReference>
<evidence type="ECO:0000313" key="5">
    <source>
        <dbReference type="Proteomes" id="UP000634136"/>
    </source>
</evidence>
<gene>
    <name evidence="4" type="ORF">G2W53_031700</name>
</gene>
<dbReference type="PANTHER" id="PTHR11216:SF161">
    <property type="entry name" value="CALCIUM-BINDING EF HAND FAMILY PROTEIN"/>
    <property type="match status" value="1"/>
</dbReference>
<dbReference type="InterPro" id="IPR000261">
    <property type="entry name" value="EH_dom"/>
</dbReference>
<dbReference type="OrthoDB" id="524326at2759"/>
<feature type="compositionally biased region" description="Polar residues" evidence="1">
    <location>
        <begin position="293"/>
        <end position="311"/>
    </location>
</feature>
<dbReference type="GO" id="GO:0005509">
    <property type="term" value="F:calcium ion binding"/>
    <property type="evidence" value="ECO:0007669"/>
    <property type="project" value="InterPro"/>
</dbReference>
<dbReference type="Proteomes" id="UP000634136">
    <property type="component" value="Unassembled WGS sequence"/>
</dbReference>
<feature type="compositionally biased region" description="Polar residues" evidence="1">
    <location>
        <begin position="379"/>
        <end position="394"/>
    </location>
</feature>
<dbReference type="GO" id="GO:0005634">
    <property type="term" value="C:nucleus"/>
    <property type="evidence" value="ECO:0007669"/>
    <property type="project" value="TreeGrafter"/>
</dbReference>
<keyword evidence="5" id="KW-1185">Reference proteome</keyword>
<feature type="region of interest" description="Disordered" evidence="1">
    <location>
        <begin position="224"/>
        <end position="340"/>
    </location>
</feature>
<accession>A0A834WB43</accession>
<keyword evidence="4" id="KW-0675">Receptor</keyword>
<reference evidence="4" key="1">
    <citation type="submission" date="2020-09" db="EMBL/GenBank/DDBJ databases">
        <title>Genome-Enabled Discovery of Anthraquinone Biosynthesis in Senna tora.</title>
        <authorList>
            <person name="Kang S.-H."/>
            <person name="Pandey R.P."/>
            <person name="Lee C.-M."/>
            <person name="Sim J.-S."/>
            <person name="Jeong J.-T."/>
            <person name="Choi B.-S."/>
            <person name="Jung M."/>
            <person name="Ginzburg D."/>
            <person name="Zhao K."/>
            <person name="Won S.Y."/>
            <person name="Oh T.-J."/>
            <person name="Yu Y."/>
            <person name="Kim N.-H."/>
            <person name="Lee O.R."/>
            <person name="Lee T.-H."/>
            <person name="Bashyal P."/>
            <person name="Kim T.-S."/>
            <person name="Lee W.-H."/>
            <person name="Kawkins C."/>
            <person name="Kim C.-K."/>
            <person name="Kim J.S."/>
            <person name="Ahn B.O."/>
            <person name="Rhee S.Y."/>
            <person name="Sohng J.K."/>
        </authorList>
    </citation>
    <scope>NUCLEOTIDE SEQUENCE</scope>
    <source>
        <tissue evidence="4">Leaf</tissue>
    </source>
</reference>
<dbReference type="PANTHER" id="PTHR11216">
    <property type="entry name" value="EH DOMAIN"/>
    <property type="match status" value="1"/>
</dbReference>
<dbReference type="GO" id="GO:0016197">
    <property type="term" value="P:endosomal transport"/>
    <property type="evidence" value="ECO:0007669"/>
    <property type="project" value="TreeGrafter"/>
</dbReference>
<feature type="region of interest" description="Disordered" evidence="1">
    <location>
        <begin position="371"/>
        <end position="394"/>
    </location>
</feature>
<dbReference type="GO" id="GO:0005737">
    <property type="term" value="C:cytoplasm"/>
    <property type="evidence" value="ECO:0007669"/>
    <property type="project" value="TreeGrafter"/>
</dbReference>
<dbReference type="Pfam" id="PF12763">
    <property type="entry name" value="EH"/>
    <property type="match status" value="2"/>
</dbReference>
<feature type="region of interest" description="Disordered" evidence="1">
    <location>
        <begin position="493"/>
        <end position="578"/>
    </location>
</feature>
<sequence length="856" mass="92877">MASGQNQAPNVDLFDAYFRRADLDRDGRISGAEAVAFFQGSGLSKQVLAQIWAFANQSQSGFLGRAEFYNALKLVTVAQSKRELTPDIVKAALYGPAASKIPAPQINFTSTVAPQLNSSAAAPPPASAPPAQIGSVSSVSYQNIGLRGTFPNLIGNQQNFPSLESHLVKPPQQTSTSGSNLAPGIATQGFSVGVAVGGAQAESPSFSSDGISGKIVGTPAVRSSQVGADGINSSSTQDGFGLSASRPNAALPPRKFPVSDTKSSEQVVKDSRSVDASGNGSSDSFFGGDVFSATSSQPNQYSSPQGFSSGSPLLPSAIPVSGMNPNSIKTSTPDSFQSSLATQPVSAQLQQAHPLVKQNQHASIQTRNMLNPSGHPVGLQNSASSQPQSPWPRMTQTDVQKYTKVFVEVDTDKDGKITGEQARNLFLSWRLPREVLKQVWDLSDQDNDSMLSLREFCIALYLMERYREGRVLPAVLPSNIMLDLPSTCQPATHYSAASWGSSSGFQQQQGMTGSGSRPVNPAASRPPRPASIPQSEEGPQNKQQKSRVPVLEKHLISQLSSDEQNSINSKFQDATEADKKVEELEKEILESREKIEFYHNKMQELSSVWVLCFRSPFSSSSSLGLDFNRLQRFSFVVLFFSVHSRLSVWAQRGGEVKGLFIFAFASLCLADRVFPALLPEPLGLTVETVAVDSFVGIGDGGFRRRKVRRKPLFAIFQPVLLWEGCKSNEDGDKRNNIRVHLGPKSKEQGNNSTFRRVLRIFLEDGGKRWVQWVLERQDVAEATKQCIVARQLTTVAWSHVQQGSNTQKTVVETDSLQRDVGVQTEEAEIVILGDNVSNIESSLWLFEMLEISTALS</sequence>
<feature type="domain" description="EF-hand" evidence="3">
    <location>
        <begin position="9"/>
        <end position="44"/>
    </location>
</feature>
<name>A0A834WB43_9FABA</name>
<feature type="domain" description="EH" evidence="2">
    <location>
        <begin position="398"/>
        <end position="481"/>
    </location>
</feature>
<dbReference type="GO" id="GO:0005886">
    <property type="term" value="C:plasma membrane"/>
    <property type="evidence" value="ECO:0007669"/>
    <property type="project" value="TreeGrafter"/>
</dbReference>
<feature type="compositionally biased region" description="Low complexity" evidence="1">
    <location>
        <begin position="498"/>
        <end position="523"/>
    </location>
</feature>
<dbReference type="Gene3D" id="1.10.238.10">
    <property type="entry name" value="EF-hand"/>
    <property type="match status" value="2"/>
</dbReference>
<dbReference type="SUPFAM" id="SSF47473">
    <property type="entry name" value="EF-hand"/>
    <property type="match status" value="2"/>
</dbReference>
<dbReference type="EMBL" id="JAAIUW010000010">
    <property type="protein sequence ID" value="KAF7810724.1"/>
    <property type="molecule type" value="Genomic_DNA"/>
</dbReference>
<organism evidence="4 5">
    <name type="scientific">Senna tora</name>
    <dbReference type="NCBI Taxonomy" id="362788"/>
    <lineage>
        <taxon>Eukaryota</taxon>
        <taxon>Viridiplantae</taxon>
        <taxon>Streptophyta</taxon>
        <taxon>Embryophyta</taxon>
        <taxon>Tracheophyta</taxon>
        <taxon>Spermatophyta</taxon>
        <taxon>Magnoliopsida</taxon>
        <taxon>eudicotyledons</taxon>
        <taxon>Gunneridae</taxon>
        <taxon>Pentapetalae</taxon>
        <taxon>rosids</taxon>
        <taxon>fabids</taxon>
        <taxon>Fabales</taxon>
        <taxon>Fabaceae</taxon>
        <taxon>Caesalpinioideae</taxon>
        <taxon>Cassia clade</taxon>
        <taxon>Senna</taxon>
    </lineage>
</organism>
<dbReference type="SMART" id="SM00054">
    <property type="entry name" value="EFh"/>
    <property type="match status" value="4"/>
</dbReference>
<comment type="caution">
    <text evidence="4">The sequence shown here is derived from an EMBL/GenBank/DDBJ whole genome shotgun (WGS) entry which is preliminary data.</text>
</comment>
<evidence type="ECO:0000313" key="4">
    <source>
        <dbReference type="EMBL" id="KAF7810724.1"/>
    </source>
</evidence>
<protein>
    <submittedName>
        <fullName evidence="4">Epidermal growth factor receptor substrate 15-like 1</fullName>
    </submittedName>
</protein>
<evidence type="ECO:0000259" key="2">
    <source>
        <dbReference type="PROSITE" id="PS50031"/>
    </source>
</evidence>
<evidence type="ECO:0000259" key="3">
    <source>
        <dbReference type="PROSITE" id="PS50222"/>
    </source>
</evidence>
<feature type="compositionally biased region" description="Low complexity" evidence="1">
    <location>
        <begin position="275"/>
        <end position="292"/>
    </location>
</feature>
<evidence type="ECO:0000256" key="1">
    <source>
        <dbReference type="SAM" id="MobiDB-lite"/>
    </source>
</evidence>
<dbReference type="SMART" id="SM00027">
    <property type="entry name" value="EH"/>
    <property type="match status" value="2"/>
</dbReference>
<dbReference type="InterPro" id="IPR011992">
    <property type="entry name" value="EF-hand-dom_pair"/>
</dbReference>